<gene>
    <name evidence="3" type="ORF">AK88_04572</name>
</gene>
<dbReference type="VEuPathDB" id="PlasmoDB:AK88_04572"/>
<dbReference type="RefSeq" id="XP_012337605.1">
    <property type="nucleotide sequence ID" value="XM_012482182.1"/>
</dbReference>
<feature type="region of interest" description="Disordered" evidence="1">
    <location>
        <begin position="1"/>
        <end position="309"/>
    </location>
</feature>
<feature type="region of interest" description="Disordered" evidence="1">
    <location>
        <begin position="470"/>
        <end position="548"/>
    </location>
</feature>
<feature type="compositionally biased region" description="Basic and acidic residues" evidence="1">
    <location>
        <begin position="108"/>
        <end position="129"/>
    </location>
</feature>
<accession>A0A0D9QFQ3</accession>
<evidence type="ECO:0000313" key="4">
    <source>
        <dbReference type="Proteomes" id="UP000054561"/>
    </source>
</evidence>
<feature type="compositionally biased region" description="Polar residues" evidence="1">
    <location>
        <begin position="191"/>
        <end position="208"/>
    </location>
</feature>
<dbReference type="Pfam" id="PF09687">
    <property type="entry name" value="PRESAN"/>
    <property type="match status" value="1"/>
</dbReference>
<evidence type="ECO:0000313" key="3">
    <source>
        <dbReference type="EMBL" id="KJP85813.1"/>
    </source>
</evidence>
<dbReference type="InterPro" id="IPR044885">
    <property type="entry name" value="PRESA_N_sf"/>
</dbReference>
<feature type="compositionally biased region" description="Basic and acidic residues" evidence="1">
    <location>
        <begin position="45"/>
        <end position="66"/>
    </location>
</feature>
<reference evidence="3 4" key="1">
    <citation type="submission" date="2014-03" db="EMBL/GenBank/DDBJ databases">
        <title>The Genome Sequence of Plasmodium fragile nilgiri.</title>
        <authorList>
            <consortium name="The Broad Institute Genomics Platform"/>
            <consortium name="The Broad Institute Genome Sequencing Center for Infectious Disease"/>
            <person name="Neafsey D."/>
            <person name="Duraisingh M."/>
            <person name="Young S.K."/>
            <person name="Zeng Q."/>
            <person name="Gargeya S."/>
            <person name="Abouelleil A."/>
            <person name="Alvarado L."/>
            <person name="Chapman S.B."/>
            <person name="Gainer-Dewar J."/>
            <person name="Goldberg J."/>
            <person name="Griggs A."/>
            <person name="Gujja S."/>
            <person name="Hansen M."/>
            <person name="Howarth C."/>
            <person name="Imamovic A."/>
            <person name="Larimer J."/>
            <person name="Pearson M."/>
            <person name="Poon T.W."/>
            <person name="Priest M."/>
            <person name="Roberts A."/>
            <person name="Saif S."/>
            <person name="Shea T."/>
            <person name="Sykes S."/>
            <person name="Wortman J."/>
            <person name="Nusbaum C."/>
            <person name="Birren B."/>
        </authorList>
    </citation>
    <scope>NUCLEOTIDE SEQUENCE [LARGE SCALE GENOMIC DNA]</scope>
    <source>
        <strain evidence="4">nilgiri</strain>
    </source>
</reference>
<feature type="compositionally biased region" description="Basic residues" evidence="1">
    <location>
        <begin position="249"/>
        <end position="259"/>
    </location>
</feature>
<feature type="domain" description="Plasmodium RESA N-terminal" evidence="2">
    <location>
        <begin position="354"/>
        <end position="436"/>
    </location>
</feature>
<dbReference type="GeneID" id="24269886"/>
<dbReference type="AlphaFoldDB" id="A0A0D9QFQ3"/>
<keyword evidence="4" id="KW-1185">Reference proteome</keyword>
<feature type="compositionally biased region" description="Polar residues" evidence="1">
    <location>
        <begin position="130"/>
        <end position="150"/>
    </location>
</feature>
<dbReference type="Proteomes" id="UP000054561">
    <property type="component" value="Unassembled WGS sequence"/>
</dbReference>
<feature type="compositionally biased region" description="Basic and acidic residues" evidence="1">
    <location>
        <begin position="491"/>
        <end position="548"/>
    </location>
</feature>
<evidence type="ECO:0000259" key="2">
    <source>
        <dbReference type="Pfam" id="PF09687"/>
    </source>
</evidence>
<name>A0A0D9QFQ3_PLAFR</name>
<dbReference type="Gene3D" id="6.10.280.180">
    <property type="entry name" value="Plasmodium RESA, N-terminal helical domain"/>
    <property type="match status" value="1"/>
</dbReference>
<dbReference type="EMBL" id="KQ001711">
    <property type="protein sequence ID" value="KJP85813.1"/>
    <property type="molecule type" value="Genomic_DNA"/>
</dbReference>
<proteinExistence type="predicted"/>
<dbReference type="InterPro" id="IPR019111">
    <property type="entry name" value="PRESA_N"/>
</dbReference>
<sequence length="548" mass="60715">MQTPQQPKVLAKPGNGAPKETPSAGKSGSSDPKVESEGSLSASPKNEEQAEKADKKPEEPSSKGETDVQTVEQDKTPVNPSGDSSPETKSGSSDPKVESEGSLSASPKNEEQAEKADKKPEEPSSKGETDVQTVEQDKTPVNPSGDSSPETKVPTEESGSSDPKVESELSLPASTQNEEQGENEGQESKETTVNGEASKQTPEQNNKLRGSPSEGPPKENASAGKSDKSDAPNKPEVAENQKPQGKWKLPWKKKLPRKPKAPETQEAPGHSGSQQPQVPPQQGEVTEPGKKETAMPSLQQEANEDEHCGGAYPRWKARVLEKYQSELPYGCTMDDLSQNLMNQATLGLRNKYCSRLNKKDAYVTFFYHVIYLEREYYAMVDYMQKLFYGIAKGKNLSEENKLKLWEECKRELLCELECFQKAYESLFLKVLDSKNGNDVKGKPLDKLAGGFDKTIQACISRKKEKGESILTEKVKNYRAGASGQRSTQGNEKPEKEKEGEKDNKEKKEKEGEKENKEKKEKEGEKENKEKKDKEGEKENKEKKENKKK</sequence>
<feature type="compositionally biased region" description="Basic and acidic residues" evidence="1">
    <location>
        <begin position="225"/>
        <end position="239"/>
    </location>
</feature>
<protein>
    <recommendedName>
        <fullName evidence="2">Plasmodium RESA N-terminal domain-containing protein</fullName>
    </recommendedName>
</protein>
<feature type="compositionally biased region" description="Polar residues" evidence="1">
    <location>
        <begin position="67"/>
        <end position="93"/>
    </location>
</feature>
<evidence type="ECO:0000256" key="1">
    <source>
        <dbReference type="SAM" id="MobiDB-lite"/>
    </source>
</evidence>
<organism evidence="3 4">
    <name type="scientific">Plasmodium fragile</name>
    <dbReference type="NCBI Taxonomy" id="5857"/>
    <lineage>
        <taxon>Eukaryota</taxon>
        <taxon>Sar</taxon>
        <taxon>Alveolata</taxon>
        <taxon>Apicomplexa</taxon>
        <taxon>Aconoidasida</taxon>
        <taxon>Haemosporida</taxon>
        <taxon>Plasmodiidae</taxon>
        <taxon>Plasmodium</taxon>
        <taxon>Plasmodium (Plasmodium)</taxon>
    </lineage>
</organism>